<proteinExistence type="predicted"/>
<gene>
    <name evidence="1" type="ORF">O6H91_11G007100</name>
</gene>
<reference evidence="2" key="1">
    <citation type="journal article" date="2024" name="Proc. Natl. Acad. Sci. U.S.A.">
        <title>Extraordinary preservation of gene collinearity over three hundred million years revealed in homosporous lycophytes.</title>
        <authorList>
            <person name="Li C."/>
            <person name="Wickell D."/>
            <person name="Kuo L.Y."/>
            <person name="Chen X."/>
            <person name="Nie B."/>
            <person name="Liao X."/>
            <person name="Peng D."/>
            <person name="Ji J."/>
            <person name="Jenkins J."/>
            <person name="Williams M."/>
            <person name="Shu S."/>
            <person name="Plott C."/>
            <person name="Barry K."/>
            <person name="Rajasekar S."/>
            <person name="Grimwood J."/>
            <person name="Han X."/>
            <person name="Sun S."/>
            <person name="Hou Z."/>
            <person name="He W."/>
            <person name="Dai G."/>
            <person name="Sun C."/>
            <person name="Schmutz J."/>
            <person name="Leebens-Mack J.H."/>
            <person name="Li F.W."/>
            <person name="Wang L."/>
        </authorList>
    </citation>
    <scope>NUCLEOTIDE SEQUENCE [LARGE SCALE GENOMIC DNA]</scope>
    <source>
        <strain evidence="2">cv. PW_Plant_1</strain>
    </source>
</reference>
<protein>
    <submittedName>
        <fullName evidence="1">Uncharacterized protein</fullName>
    </submittedName>
</protein>
<dbReference type="EMBL" id="CM055102">
    <property type="protein sequence ID" value="KAJ7537479.1"/>
    <property type="molecule type" value="Genomic_DNA"/>
</dbReference>
<accession>A0ACC2C621</accession>
<sequence length="425" mass="46149">MGMDGWMGSCMDDDGDGCDAAASLLSLERPGRWAMSYSIGRPHHNSCIGCFFCCHYLQIALNNGSAASIPAQIATDSGNLAHCSPTNRLWKLEWKLKWQLRKGSARGTDQGTTSTRFFLYDRNAKPVASHQVEFAQIYPQAGWVEHDPLVILDTVKVCIQRTCEKARAEGISIDGNVKAIGITNQRETTVVWRKSTGLPLYNAIVWMDTRTSSICRRLEKELPEGRLQFVKSAGLPISAYFSAMKLIWLLESVPVVKSAIEEGDALFGTGGVHVTDCANAARTLLMDLSTLQWHEPTLKRLGIPSTILPRIVSNAEYIGDVAEGWPLAGVPIAGCIGDQNAAVLGQKCKKGEAKRTYGTGCFILMNTGETLVSSKHGLLTTISFKLGPHAPTHYALEGSIAIAGAAVQWLRDTLGIIESAREIAS</sequence>
<organism evidence="1 2">
    <name type="scientific">Diphasiastrum complanatum</name>
    <name type="common">Issler's clubmoss</name>
    <name type="synonym">Lycopodium complanatum</name>
    <dbReference type="NCBI Taxonomy" id="34168"/>
    <lineage>
        <taxon>Eukaryota</taxon>
        <taxon>Viridiplantae</taxon>
        <taxon>Streptophyta</taxon>
        <taxon>Embryophyta</taxon>
        <taxon>Tracheophyta</taxon>
        <taxon>Lycopodiopsida</taxon>
        <taxon>Lycopodiales</taxon>
        <taxon>Lycopodiaceae</taxon>
        <taxon>Lycopodioideae</taxon>
        <taxon>Diphasiastrum</taxon>
    </lineage>
</organism>
<evidence type="ECO:0000313" key="2">
    <source>
        <dbReference type="Proteomes" id="UP001162992"/>
    </source>
</evidence>
<evidence type="ECO:0000313" key="1">
    <source>
        <dbReference type="EMBL" id="KAJ7537479.1"/>
    </source>
</evidence>
<dbReference type="Proteomes" id="UP001162992">
    <property type="component" value="Chromosome 11"/>
</dbReference>
<keyword evidence="2" id="KW-1185">Reference proteome</keyword>
<comment type="caution">
    <text evidence="1">The sequence shown here is derived from an EMBL/GenBank/DDBJ whole genome shotgun (WGS) entry which is preliminary data.</text>
</comment>
<name>A0ACC2C621_DIPCM</name>